<dbReference type="InterPro" id="IPR002259">
    <property type="entry name" value="Eqnu_transpt"/>
</dbReference>
<dbReference type="PANTHER" id="PTHR10332:SF88">
    <property type="entry name" value="EQUILIBRATIVE NUCLEOSIDE TRANSPORTER 1, ISOFORM A"/>
    <property type="match status" value="1"/>
</dbReference>
<feature type="transmembrane region" description="Helical" evidence="8">
    <location>
        <begin position="314"/>
        <end position="332"/>
    </location>
</feature>
<feature type="transmembrane region" description="Helical" evidence="8">
    <location>
        <begin position="383"/>
        <end position="400"/>
    </location>
</feature>
<protein>
    <submittedName>
        <fullName evidence="9">Uncharacterized protein</fullName>
    </submittedName>
</protein>
<dbReference type="VEuPathDB" id="FungiDB:L203_00004"/>
<sequence length="490" mass="53489">MISTLKNALESSQKPISNSVKYQPVASGSEEVAATTTPTSCRDECGPDEMNDEGASNDAAQKAGEYKEVKVYLCFWVLGAGVLLSWNALICTYPLLISFFPRESKFRSSLPSLLGTVYCLGNLTFLGFAQRYVGTASPAKRLESSLLTLLIISLLLTFPFIPFLFSHFSTNLLLLSLILLSLMLSYCTAFLQFSVFALSSLWGYEQTLAVMSGQGGIALLISGIQLLLAFVSAIGRKEDGIEQGKEASKLVGAGLWAACSLGVVGCFMSSRHLKRHPKYHVISVPVAAQNVNEEDARRGREGLNKKIARKNWELNLAITLVFMVSLSVFPPVTTRILSTHQPIPRLLQPDIFIPLHFMIFNIGDYVGRTYLPLMPALFITSPPRILVLSILRALFIPLFFACNVTPRALNTKPNIDSDVLYFIIMLFFAASNGWLGSLCMIISSSPSLNPRIKDEERDVAATLASFCLVAGLAGGSLASFASTWAIGRLV</sequence>
<accession>A0A1E3IYZ1</accession>
<feature type="transmembrane region" description="Helical" evidence="8">
    <location>
        <begin position="216"/>
        <end position="235"/>
    </location>
</feature>
<dbReference type="GO" id="GO:0015205">
    <property type="term" value="F:nucleobase transmembrane transporter activity"/>
    <property type="evidence" value="ECO:0007669"/>
    <property type="project" value="TreeGrafter"/>
</dbReference>
<feature type="transmembrane region" description="Helical" evidence="8">
    <location>
        <begin position="71"/>
        <end position="100"/>
    </location>
</feature>
<dbReference type="AlphaFoldDB" id="A0A1E3IYZ1"/>
<comment type="similarity">
    <text evidence="2">Belongs to the SLC29A/ENT transporter (TC 2.A.57) family.</text>
</comment>
<feature type="transmembrane region" description="Helical" evidence="8">
    <location>
        <begin position="420"/>
        <end position="442"/>
    </location>
</feature>
<comment type="subcellular location">
    <subcellularLocation>
        <location evidence="1">Membrane</location>
        <topology evidence="1">Multi-pass membrane protein</topology>
    </subcellularLocation>
</comment>
<feature type="transmembrane region" description="Helical" evidence="8">
    <location>
        <begin position="177"/>
        <end position="204"/>
    </location>
</feature>
<dbReference type="KEGG" id="cdep:91084549"/>
<keyword evidence="3" id="KW-0813">Transport</keyword>
<keyword evidence="4 8" id="KW-0812">Transmembrane</keyword>
<dbReference type="GO" id="GO:0005886">
    <property type="term" value="C:plasma membrane"/>
    <property type="evidence" value="ECO:0007669"/>
    <property type="project" value="TreeGrafter"/>
</dbReference>
<keyword evidence="10" id="KW-1185">Reference proteome</keyword>
<reference evidence="9" key="1">
    <citation type="submission" date="2016-06" db="EMBL/GenBank/DDBJ databases">
        <authorList>
            <person name="Cuomo C."/>
            <person name="Litvintseva A."/>
            <person name="Heitman J."/>
            <person name="Chen Y."/>
            <person name="Sun S."/>
            <person name="Springer D."/>
            <person name="Dromer F."/>
            <person name="Young S."/>
            <person name="Zeng Q."/>
            <person name="Chapman S."/>
            <person name="Gujja S."/>
            <person name="Saif S."/>
            <person name="Birren B."/>
        </authorList>
    </citation>
    <scope>NUCLEOTIDE SEQUENCE</scope>
    <source>
        <strain evidence="9">CBS 7841</strain>
    </source>
</reference>
<gene>
    <name evidence="9" type="ORF">L203_100333</name>
</gene>
<feature type="transmembrane region" description="Helical" evidence="8">
    <location>
        <begin position="247"/>
        <end position="268"/>
    </location>
</feature>
<reference evidence="9" key="3">
    <citation type="submission" date="2024-01" db="EMBL/GenBank/DDBJ databases">
        <authorList>
            <person name="Coelho M.A."/>
            <person name="David-Palma M."/>
            <person name="Shea T."/>
            <person name="Sun S."/>
            <person name="Cuomo C.A."/>
            <person name="Heitman J."/>
        </authorList>
    </citation>
    <scope>NUCLEOTIDE SEQUENCE</scope>
    <source>
        <strain evidence="9">CBS 7841</strain>
    </source>
</reference>
<evidence type="ECO:0000256" key="2">
    <source>
        <dbReference type="ARBA" id="ARBA00007965"/>
    </source>
</evidence>
<reference evidence="9" key="2">
    <citation type="journal article" date="2022" name="Elife">
        <title>Obligate sexual reproduction of a homothallic fungus closely related to the Cryptococcus pathogenic species complex.</title>
        <authorList>
            <person name="Passer A.R."/>
            <person name="Clancey S.A."/>
            <person name="Shea T."/>
            <person name="David-Palma M."/>
            <person name="Averette A.F."/>
            <person name="Boekhout T."/>
            <person name="Porcel B.M."/>
            <person name="Nowrousian M."/>
            <person name="Cuomo C.A."/>
            <person name="Sun S."/>
            <person name="Heitman J."/>
            <person name="Coelho M.A."/>
        </authorList>
    </citation>
    <scope>NUCLEOTIDE SEQUENCE</scope>
    <source>
        <strain evidence="9">CBS 7841</strain>
    </source>
</reference>
<evidence type="ECO:0000256" key="7">
    <source>
        <dbReference type="SAM" id="MobiDB-lite"/>
    </source>
</evidence>
<organism evidence="9 10">
    <name type="scientific">Cryptococcus depauperatus CBS 7841</name>
    <dbReference type="NCBI Taxonomy" id="1295531"/>
    <lineage>
        <taxon>Eukaryota</taxon>
        <taxon>Fungi</taxon>
        <taxon>Dikarya</taxon>
        <taxon>Basidiomycota</taxon>
        <taxon>Agaricomycotina</taxon>
        <taxon>Tremellomycetes</taxon>
        <taxon>Tremellales</taxon>
        <taxon>Cryptococcaceae</taxon>
        <taxon>Cryptococcus</taxon>
    </lineage>
</organism>
<dbReference type="GeneID" id="91084549"/>
<feature type="transmembrane region" description="Helical" evidence="8">
    <location>
        <begin position="112"/>
        <end position="133"/>
    </location>
</feature>
<evidence type="ECO:0000256" key="3">
    <source>
        <dbReference type="ARBA" id="ARBA00022448"/>
    </source>
</evidence>
<feature type="transmembrane region" description="Helical" evidence="8">
    <location>
        <begin position="352"/>
        <end position="371"/>
    </location>
</feature>
<dbReference type="PRINTS" id="PR01130">
    <property type="entry name" value="DERENTRNSPRT"/>
</dbReference>
<dbReference type="EMBL" id="CP143784">
    <property type="protein sequence ID" value="WVN85188.1"/>
    <property type="molecule type" value="Genomic_DNA"/>
</dbReference>
<evidence type="ECO:0000313" key="9">
    <source>
        <dbReference type="EMBL" id="WVN85188.1"/>
    </source>
</evidence>
<dbReference type="GO" id="GO:0000329">
    <property type="term" value="C:fungal-type vacuole membrane"/>
    <property type="evidence" value="ECO:0007669"/>
    <property type="project" value="TreeGrafter"/>
</dbReference>
<evidence type="ECO:0000256" key="1">
    <source>
        <dbReference type="ARBA" id="ARBA00004141"/>
    </source>
</evidence>
<evidence type="ECO:0000256" key="4">
    <source>
        <dbReference type="ARBA" id="ARBA00022692"/>
    </source>
</evidence>
<evidence type="ECO:0000256" key="8">
    <source>
        <dbReference type="SAM" id="Phobius"/>
    </source>
</evidence>
<evidence type="ECO:0000313" key="10">
    <source>
        <dbReference type="Proteomes" id="UP000094043"/>
    </source>
</evidence>
<dbReference type="Pfam" id="PF01733">
    <property type="entry name" value="Nucleoside_tran"/>
    <property type="match status" value="1"/>
</dbReference>
<feature type="transmembrane region" description="Helical" evidence="8">
    <location>
        <begin position="463"/>
        <end position="486"/>
    </location>
</feature>
<evidence type="ECO:0000256" key="6">
    <source>
        <dbReference type="ARBA" id="ARBA00023136"/>
    </source>
</evidence>
<evidence type="ECO:0000256" key="5">
    <source>
        <dbReference type="ARBA" id="ARBA00022989"/>
    </source>
</evidence>
<feature type="transmembrane region" description="Helical" evidence="8">
    <location>
        <begin position="145"/>
        <end position="165"/>
    </location>
</feature>
<dbReference type="PANTHER" id="PTHR10332">
    <property type="entry name" value="EQUILIBRATIVE NUCLEOSIDE TRANSPORTER"/>
    <property type="match status" value="1"/>
</dbReference>
<dbReference type="GO" id="GO:0034257">
    <property type="term" value="F:nicotinamide riboside transmembrane transporter activity"/>
    <property type="evidence" value="ECO:0007669"/>
    <property type="project" value="TreeGrafter"/>
</dbReference>
<dbReference type="Proteomes" id="UP000094043">
    <property type="component" value="Chromosome 1"/>
</dbReference>
<dbReference type="OrthoDB" id="10261753at2759"/>
<dbReference type="PIRSF" id="PIRSF016379">
    <property type="entry name" value="ENT"/>
    <property type="match status" value="1"/>
</dbReference>
<feature type="region of interest" description="Disordered" evidence="7">
    <location>
        <begin position="20"/>
        <end position="57"/>
    </location>
</feature>
<keyword evidence="5 8" id="KW-1133">Transmembrane helix</keyword>
<proteinExistence type="inferred from homology"/>
<name>A0A1E3IYZ1_9TREE</name>
<keyword evidence="6 8" id="KW-0472">Membrane</keyword>
<dbReference type="RefSeq" id="XP_066065889.1">
    <property type="nucleotide sequence ID" value="XM_066209792.1"/>
</dbReference>